<keyword evidence="6" id="KW-1185">Reference proteome</keyword>
<dbReference type="PANTHER" id="PTHR43214:SF41">
    <property type="entry name" value="NITRATE_NITRITE RESPONSE REGULATOR PROTEIN NARP"/>
    <property type="match status" value="1"/>
</dbReference>
<dbReference type="InterPro" id="IPR016032">
    <property type="entry name" value="Sig_transdc_resp-reg_C-effctor"/>
</dbReference>
<dbReference type="CDD" id="cd06170">
    <property type="entry name" value="LuxR_C_like"/>
    <property type="match status" value="1"/>
</dbReference>
<dbReference type="SMART" id="SM00421">
    <property type="entry name" value="HTH_LUXR"/>
    <property type="match status" value="1"/>
</dbReference>
<dbReference type="InterPro" id="IPR039420">
    <property type="entry name" value="WalR-like"/>
</dbReference>
<evidence type="ECO:0000256" key="3">
    <source>
        <dbReference type="ARBA" id="ARBA00023163"/>
    </source>
</evidence>
<dbReference type="PROSITE" id="PS50043">
    <property type="entry name" value="HTH_LUXR_2"/>
    <property type="match status" value="1"/>
</dbReference>
<sequence length="865" mass="92000">MTGVLVQRRAELAAAVGAVRVAGAPLHVVGDTGHGKSRFVDELLADPAVRDRRVVRGVCQPPSVGTFAYGPVVDGLRVAVAEIGAVRLNPVVGALRSVLPEVAELLPPVPDRVDEAAGRHLVFRAVRELLVALAPVVLVVEDAHWADEDTRALLRFLISTVANRVAVVLTYRPGCGSLGVPGTRVDLGPFTREDLDPLVPDADALLAHTGGVPYLVAAGFSVPAAAYDDVATRLEGACADTRAVVVAAAVVDVPVSTQVLARIGGVSGGRDAVVAALRTGVLVEHAPDAFRVANGVFRRVVYDELTGPERVESHRRALRALRGMPGVAPRVLAEHARLAGRLGEWVEQVEAVITATQDSTAPARDSAAGASVVVEAIEPLLAEPALSAADLCRLAVRYAGVVGVGGLPVLTKLVGDARLTESARAEVRLGRGLLLVRAGVYEGVGEVRRAVAGLRPEVAARGMVVLAAPTLGSRPLAENLEWMDRSERVLARYPEGPGRTTLLAAVATNRLHTADPVAWDMLAMVPAHADTADHRAIAEAACWIGHRDLARAHLRRAPGPAALVLDFHSGQWTGLAERAAASRSAEGALVLAWLALATGDWAGAERNLAAISADAIVPVLLAAHATAIRMWLHRDRSEEVEDAVKLGLGLLRDKGNWAWAGEVVPAAVAALCRLGRLDDARRLVAELLRCTASMNLPSIVADECRGLVAEADGDVETAAAHYTLARQGSPRYTATRHAESTARCRLRTHRTAATADLLTVVDTLEHLGATLDANRCRHLLRDNGSIPHLRRGRRSYGDQLSPRERDVVRLLAQHRSNQDIADVLFLSRRTVEQHVANVLRKLHLDSRHEVARTFPDTLTVSRPPA</sequence>
<dbReference type="AlphaFoldDB" id="A0A421B5G0"/>
<dbReference type="EMBL" id="RCDD01000002">
    <property type="protein sequence ID" value="RLK59488.1"/>
    <property type="molecule type" value="Genomic_DNA"/>
</dbReference>
<dbReference type="InterPro" id="IPR041664">
    <property type="entry name" value="AAA_16"/>
</dbReference>
<dbReference type="InterPro" id="IPR000792">
    <property type="entry name" value="Tscrpt_reg_LuxR_C"/>
</dbReference>
<dbReference type="SUPFAM" id="SSF46894">
    <property type="entry name" value="C-terminal effector domain of the bipartite response regulators"/>
    <property type="match status" value="1"/>
</dbReference>
<evidence type="ECO:0000256" key="2">
    <source>
        <dbReference type="ARBA" id="ARBA00023125"/>
    </source>
</evidence>
<dbReference type="Pfam" id="PF00196">
    <property type="entry name" value="GerE"/>
    <property type="match status" value="1"/>
</dbReference>
<evidence type="ECO:0000256" key="1">
    <source>
        <dbReference type="ARBA" id="ARBA00023015"/>
    </source>
</evidence>
<evidence type="ECO:0000259" key="4">
    <source>
        <dbReference type="PROSITE" id="PS50043"/>
    </source>
</evidence>
<keyword evidence="1" id="KW-0805">Transcription regulation</keyword>
<dbReference type="PANTHER" id="PTHR43214">
    <property type="entry name" value="TWO-COMPONENT RESPONSE REGULATOR"/>
    <property type="match status" value="1"/>
</dbReference>
<organism evidence="5 6">
    <name type="scientific">Actinokineospora cianjurensis</name>
    <dbReference type="NCBI Taxonomy" id="585224"/>
    <lineage>
        <taxon>Bacteria</taxon>
        <taxon>Bacillati</taxon>
        <taxon>Actinomycetota</taxon>
        <taxon>Actinomycetes</taxon>
        <taxon>Pseudonocardiales</taxon>
        <taxon>Pseudonocardiaceae</taxon>
        <taxon>Actinokineospora</taxon>
    </lineage>
</organism>
<name>A0A421B5G0_9PSEU</name>
<dbReference type="GO" id="GO:0003677">
    <property type="term" value="F:DNA binding"/>
    <property type="evidence" value="ECO:0007669"/>
    <property type="project" value="UniProtKB-KW"/>
</dbReference>
<dbReference type="OrthoDB" id="5378762at2"/>
<evidence type="ECO:0000313" key="5">
    <source>
        <dbReference type="EMBL" id="RLK59488.1"/>
    </source>
</evidence>
<keyword evidence="2" id="KW-0238">DNA-binding</keyword>
<feature type="domain" description="HTH luxR-type" evidence="4">
    <location>
        <begin position="793"/>
        <end position="858"/>
    </location>
</feature>
<dbReference type="RefSeq" id="WP_121392252.1">
    <property type="nucleotide sequence ID" value="NZ_RCDD01000002.1"/>
</dbReference>
<comment type="caution">
    <text evidence="5">The sequence shown here is derived from an EMBL/GenBank/DDBJ whole genome shotgun (WGS) entry which is preliminary data.</text>
</comment>
<keyword evidence="3" id="KW-0804">Transcription</keyword>
<protein>
    <submittedName>
        <fullName evidence="5">AAA ATPase-like protein</fullName>
    </submittedName>
</protein>
<gene>
    <name evidence="5" type="ORF">CLV68_3977</name>
</gene>
<proteinExistence type="predicted"/>
<dbReference type="PRINTS" id="PR00038">
    <property type="entry name" value="HTHLUXR"/>
</dbReference>
<dbReference type="GO" id="GO:0006355">
    <property type="term" value="P:regulation of DNA-templated transcription"/>
    <property type="evidence" value="ECO:0007669"/>
    <property type="project" value="InterPro"/>
</dbReference>
<dbReference type="Pfam" id="PF13191">
    <property type="entry name" value="AAA_16"/>
    <property type="match status" value="1"/>
</dbReference>
<dbReference type="Proteomes" id="UP000282454">
    <property type="component" value="Unassembled WGS sequence"/>
</dbReference>
<dbReference type="Gene3D" id="1.10.10.10">
    <property type="entry name" value="Winged helix-like DNA-binding domain superfamily/Winged helix DNA-binding domain"/>
    <property type="match status" value="1"/>
</dbReference>
<dbReference type="InterPro" id="IPR036388">
    <property type="entry name" value="WH-like_DNA-bd_sf"/>
</dbReference>
<reference evidence="5 6" key="1">
    <citation type="submission" date="2018-10" db="EMBL/GenBank/DDBJ databases">
        <title>Genomic Encyclopedia of Archaeal and Bacterial Type Strains, Phase II (KMG-II): from individual species to whole genera.</title>
        <authorList>
            <person name="Goeker M."/>
        </authorList>
    </citation>
    <scope>NUCLEOTIDE SEQUENCE [LARGE SCALE GENOMIC DNA]</scope>
    <source>
        <strain evidence="5 6">DSM 45657</strain>
    </source>
</reference>
<evidence type="ECO:0000313" key="6">
    <source>
        <dbReference type="Proteomes" id="UP000282454"/>
    </source>
</evidence>
<accession>A0A421B5G0</accession>